<evidence type="ECO:0000256" key="2">
    <source>
        <dbReference type="ARBA" id="ARBA00023125"/>
    </source>
</evidence>
<reference evidence="5" key="1">
    <citation type="submission" date="2016-08" db="EMBL/GenBank/DDBJ databases">
        <title>Complete Genome Seqeunce of Paenibacillus sp. nov. IHBB 9852 from high altitute lake of Indian trans-Himalayas.</title>
        <authorList>
            <person name="Kiran S."/>
            <person name="Swarnkar M.K."/>
            <person name="Rana A."/>
            <person name="Tewari R."/>
            <person name="Gulati A."/>
        </authorList>
    </citation>
    <scope>NUCLEOTIDE SEQUENCE [LARGE SCALE GENOMIC DNA]</scope>
    <source>
        <strain evidence="5">IHBB 9852</strain>
    </source>
</reference>
<feature type="domain" description="HTH luxR-type" evidence="4">
    <location>
        <begin position="611"/>
        <end position="676"/>
    </location>
</feature>
<dbReference type="Pfam" id="PF00196">
    <property type="entry name" value="GerE"/>
    <property type="match status" value="1"/>
</dbReference>
<evidence type="ECO:0000313" key="5">
    <source>
        <dbReference type="EMBL" id="ANY76500.1"/>
    </source>
</evidence>
<keyword evidence="3" id="KW-0804">Transcription</keyword>
<gene>
    <name evidence="5" type="ORF">BBD41_09390</name>
</gene>
<dbReference type="PRINTS" id="PR00038">
    <property type="entry name" value="HTHLUXR"/>
</dbReference>
<dbReference type="PROSITE" id="PS50043">
    <property type="entry name" value="HTH_LUXR_2"/>
    <property type="match status" value="1"/>
</dbReference>
<evidence type="ECO:0000259" key="4">
    <source>
        <dbReference type="PROSITE" id="PS50043"/>
    </source>
</evidence>
<dbReference type="SUPFAM" id="SSF46894">
    <property type="entry name" value="C-terminal effector domain of the bipartite response regulators"/>
    <property type="match status" value="1"/>
</dbReference>
<dbReference type="PROSITE" id="PS00622">
    <property type="entry name" value="HTH_LUXR_1"/>
    <property type="match status" value="1"/>
</dbReference>
<evidence type="ECO:0000256" key="1">
    <source>
        <dbReference type="ARBA" id="ARBA00023015"/>
    </source>
</evidence>
<keyword evidence="2" id="KW-0238">DNA-binding</keyword>
<dbReference type="KEGG" id="pib:BBD41_09390"/>
<dbReference type="InterPro" id="IPR000792">
    <property type="entry name" value="Tscrpt_reg_LuxR_C"/>
</dbReference>
<dbReference type="SMART" id="SM00421">
    <property type="entry name" value="HTH_LUXR"/>
    <property type="match status" value="1"/>
</dbReference>
<keyword evidence="1" id="KW-0805">Transcription regulation</keyword>
<dbReference type="Gene3D" id="3.40.50.300">
    <property type="entry name" value="P-loop containing nucleotide triphosphate hydrolases"/>
    <property type="match status" value="1"/>
</dbReference>
<organism evidence="5">
    <name type="scientific">Paenibacillus ihbetae</name>
    <dbReference type="NCBI Taxonomy" id="1870820"/>
    <lineage>
        <taxon>Bacteria</taxon>
        <taxon>Bacillati</taxon>
        <taxon>Bacillota</taxon>
        <taxon>Bacilli</taxon>
        <taxon>Bacillales</taxon>
        <taxon>Paenibacillaceae</taxon>
        <taxon>Paenibacillus</taxon>
    </lineage>
</organism>
<accession>A0A1B2E946</accession>
<dbReference type="InterPro" id="IPR027417">
    <property type="entry name" value="P-loop_NTPase"/>
</dbReference>
<sequence length="676" mass="77343">MLKNQANSLIDLELQFIVGREQELMAFESKLAQIKLDQEPGLFHVYGTAGVGKSTFLRLCRQKAQQYGAVYLQLDSRDFVHSEKGIGAALLSQIGFTGESEYDPIQRFCEHLAQQSGERVIVLAIDTYEEMQDMENWLRDRFIPTAPSGLLLLSAGRYPLRGSWLWSPVWRERLHQLPLQQLNRKDCLNYLNLCGITDELQIEQIWRRTNGHPLALSLAAAANNLAESLVSFEGGDWFEQLAALWLQEVRDRELIYFIESASIMRVFDQERLSAVMKQDVPSYFFDRLIALSFVRRTERGWQLHDLMRKSMNVRLKERMPKRYRELTTRCAEYYAKAILQSKDRSDIEWEVSELLSYVDIDVLRALSYEDDYSYYWEAVTETTLRDAIAYAKWRETSTQPVSGYEVDPETGARFRIEYSREMVRYNAAPLDLEALYGLEPLSIKLLRGPNDQACGLAICIPIHAGTLAWLEKDPLSSPYLSTLTETERDMLAAPREQPAGWFIRSLDFADILNPQARTAGIRLIYSYLCRGGLTICTPYDSEIGRKSYTAFGFLPVEGASHRNHDGRTLTPTYALDTRNGKLVAFLTQLFRRSGIELDISGCLPEVPPRYEPNLIGILSEREYEVAKEVAAGYSNAEVATRLLISESTVKKHLKSIFMKLDIHNRTQLTAKLIAKP</sequence>
<dbReference type="SUPFAM" id="SSF52540">
    <property type="entry name" value="P-loop containing nucleoside triphosphate hydrolases"/>
    <property type="match status" value="1"/>
</dbReference>
<dbReference type="Gene3D" id="1.10.10.10">
    <property type="entry name" value="Winged helix-like DNA-binding domain superfamily/Winged helix DNA-binding domain"/>
    <property type="match status" value="1"/>
</dbReference>
<dbReference type="PANTHER" id="PTHR44688">
    <property type="entry name" value="DNA-BINDING TRANSCRIPTIONAL ACTIVATOR DEVR_DOSR"/>
    <property type="match status" value="1"/>
</dbReference>
<dbReference type="AlphaFoldDB" id="A0A1B2E946"/>
<proteinExistence type="predicted"/>
<dbReference type="PANTHER" id="PTHR44688:SF16">
    <property type="entry name" value="DNA-BINDING TRANSCRIPTIONAL ACTIVATOR DEVR_DOSR"/>
    <property type="match status" value="1"/>
</dbReference>
<dbReference type="GO" id="GO:0003677">
    <property type="term" value="F:DNA binding"/>
    <property type="evidence" value="ECO:0007669"/>
    <property type="project" value="UniProtKB-KW"/>
</dbReference>
<dbReference type="CDD" id="cd06170">
    <property type="entry name" value="LuxR_C_like"/>
    <property type="match status" value="1"/>
</dbReference>
<evidence type="ECO:0000256" key="3">
    <source>
        <dbReference type="ARBA" id="ARBA00023163"/>
    </source>
</evidence>
<name>A0A1B2E946_9BACL</name>
<dbReference type="EMBL" id="CP016809">
    <property type="protein sequence ID" value="ANY76500.1"/>
    <property type="molecule type" value="Genomic_DNA"/>
</dbReference>
<dbReference type="GO" id="GO:0006355">
    <property type="term" value="P:regulation of DNA-templated transcription"/>
    <property type="evidence" value="ECO:0007669"/>
    <property type="project" value="InterPro"/>
</dbReference>
<dbReference type="InterPro" id="IPR036388">
    <property type="entry name" value="WH-like_DNA-bd_sf"/>
</dbReference>
<dbReference type="InterPro" id="IPR016032">
    <property type="entry name" value="Sig_transdc_resp-reg_C-effctor"/>
</dbReference>
<protein>
    <recommendedName>
        <fullName evidence="4">HTH luxR-type domain-containing protein</fullName>
    </recommendedName>
</protein>